<keyword evidence="2" id="KW-0378">Hydrolase</keyword>
<evidence type="ECO:0000313" key="4">
    <source>
        <dbReference type="Proteomes" id="UP001321473"/>
    </source>
</evidence>
<sequence length="95" mass="10571">MLAGFDDKRAEAVCTLALSTGADGPVRLFHGRTRGTVVAPRGSNNFGWDACFQPEGHERTYAEMSADEKNAISHRHRAVRALREFLLLRRHQPAP</sequence>
<dbReference type="InterPro" id="IPR002637">
    <property type="entry name" value="RdgB/HAM1"/>
</dbReference>
<dbReference type="GO" id="GO:0005737">
    <property type="term" value="C:cytoplasm"/>
    <property type="evidence" value="ECO:0007669"/>
    <property type="project" value="TreeGrafter"/>
</dbReference>
<protein>
    <recommendedName>
        <fullName evidence="5">Inosine triphosphate pyrophosphatase</fullName>
    </recommendedName>
</protein>
<evidence type="ECO:0008006" key="5">
    <source>
        <dbReference type="Google" id="ProtNLM"/>
    </source>
</evidence>
<dbReference type="PANTHER" id="PTHR11067">
    <property type="entry name" value="INOSINE TRIPHOSPHATE PYROPHOSPHATASE/HAM1 PROTEIN"/>
    <property type="match status" value="1"/>
</dbReference>
<keyword evidence="4" id="KW-1185">Reference proteome</keyword>
<dbReference type="PANTHER" id="PTHR11067:SF9">
    <property type="entry name" value="INOSINE TRIPHOSPHATE PYROPHOSPHATASE"/>
    <property type="match status" value="1"/>
</dbReference>
<name>A0AAQ4F209_AMBAM</name>
<dbReference type="AlphaFoldDB" id="A0AAQ4F209"/>
<evidence type="ECO:0000256" key="1">
    <source>
        <dbReference type="ARBA" id="ARBA00008023"/>
    </source>
</evidence>
<comment type="caution">
    <text evidence="3">The sequence shown here is derived from an EMBL/GenBank/DDBJ whole genome shotgun (WGS) entry which is preliminary data.</text>
</comment>
<reference evidence="3 4" key="1">
    <citation type="journal article" date="2023" name="Arcadia Sci">
        <title>De novo assembly of a long-read Amblyomma americanum tick genome.</title>
        <authorList>
            <person name="Chou S."/>
            <person name="Poskanzer K.E."/>
            <person name="Rollins M."/>
            <person name="Thuy-Boun P.S."/>
        </authorList>
    </citation>
    <scope>NUCLEOTIDE SEQUENCE [LARGE SCALE GENOMIC DNA]</scope>
    <source>
        <strain evidence="3">F_SG_1</strain>
        <tissue evidence="3">Salivary glands</tissue>
    </source>
</reference>
<evidence type="ECO:0000313" key="3">
    <source>
        <dbReference type="EMBL" id="KAK8781190.1"/>
    </source>
</evidence>
<accession>A0AAQ4F209</accession>
<comment type="similarity">
    <text evidence="1">Belongs to the HAM1 NTPase family.</text>
</comment>
<dbReference type="EMBL" id="JARKHS020007908">
    <property type="protein sequence ID" value="KAK8781190.1"/>
    <property type="molecule type" value="Genomic_DNA"/>
</dbReference>
<proteinExistence type="inferred from homology"/>
<evidence type="ECO:0000256" key="2">
    <source>
        <dbReference type="ARBA" id="ARBA00022801"/>
    </source>
</evidence>
<dbReference type="Pfam" id="PF01725">
    <property type="entry name" value="Ham1p_like"/>
    <property type="match status" value="1"/>
</dbReference>
<dbReference type="CDD" id="cd00515">
    <property type="entry name" value="HAM1"/>
    <property type="match status" value="1"/>
</dbReference>
<gene>
    <name evidence="3" type="ORF">V5799_017469</name>
</gene>
<dbReference type="GO" id="GO:0009143">
    <property type="term" value="P:nucleoside triphosphate catabolic process"/>
    <property type="evidence" value="ECO:0007669"/>
    <property type="project" value="InterPro"/>
</dbReference>
<dbReference type="InterPro" id="IPR029001">
    <property type="entry name" value="ITPase-like_fam"/>
</dbReference>
<dbReference type="SUPFAM" id="SSF52972">
    <property type="entry name" value="ITPase-like"/>
    <property type="match status" value="1"/>
</dbReference>
<organism evidence="3 4">
    <name type="scientific">Amblyomma americanum</name>
    <name type="common">Lone star tick</name>
    <dbReference type="NCBI Taxonomy" id="6943"/>
    <lineage>
        <taxon>Eukaryota</taxon>
        <taxon>Metazoa</taxon>
        <taxon>Ecdysozoa</taxon>
        <taxon>Arthropoda</taxon>
        <taxon>Chelicerata</taxon>
        <taxon>Arachnida</taxon>
        <taxon>Acari</taxon>
        <taxon>Parasitiformes</taxon>
        <taxon>Ixodida</taxon>
        <taxon>Ixodoidea</taxon>
        <taxon>Ixodidae</taxon>
        <taxon>Amblyomminae</taxon>
        <taxon>Amblyomma</taxon>
    </lineage>
</organism>
<dbReference type="Gene3D" id="3.90.950.10">
    <property type="match status" value="1"/>
</dbReference>
<dbReference type="Proteomes" id="UP001321473">
    <property type="component" value="Unassembled WGS sequence"/>
</dbReference>
<dbReference type="GO" id="GO:0047429">
    <property type="term" value="F:nucleoside triphosphate diphosphatase activity"/>
    <property type="evidence" value="ECO:0007669"/>
    <property type="project" value="InterPro"/>
</dbReference>